<dbReference type="RefSeq" id="WP_206964552.1">
    <property type="nucleotide sequence ID" value="NZ_BAAAJJ010000008.1"/>
</dbReference>
<comment type="caution">
    <text evidence="1">The sequence shown here is derived from an EMBL/GenBank/DDBJ whole genome shotgun (WGS) entry which is preliminary data.</text>
</comment>
<sequence length="63" mass="6569">MPLHLPLLLILGFGIWFLGRKGGVKISHVLVCAAFGFFFADTSASASVHTVVSSAMSALHIAG</sequence>
<reference evidence="1" key="1">
    <citation type="submission" date="2021-03" db="EMBL/GenBank/DDBJ databases">
        <title>Streptomyces poriferae sp. nov., a novel marine sponge-derived Actinobacteria species with anti-MRSA activity.</title>
        <authorList>
            <person name="Sandoval-Powers M."/>
            <person name="Kralova S."/>
            <person name="Nguyen G.-S."/>
            <person name="Fawwal D."/>
            <person name="Degnes K."/>
            <person name="Klinkenberg G."/>
            <person name="Sletta H."/>
            <person name="Wentzel A."/>
            <person name="Liles M.R."/>
        </authorList>
    </citation>
    <scope>NUCLEOTIDE SEQUENCE</scope>
    <source>
        <strain evidence="1">DSM 41794</strain>
    </source>
</reference>
<evidence type="ECO:0000313" key="1">
    <source>
        <dbReference type="EMBL" id="MBO0514772.1"/>
    </source>
</evidence>
<keyword evidence="2" id="KW-1185">Reference proteome</keyword>
<evidence type="ECO:0000313" key="2">
    <source>
        <dbReference type="Proteomes" id="UP000664167"/>
    </source>
</evidence>
<gene>
    <name evidence="1" type="ORF">J0695_23675</name>
</gene>
<accession>A0A939JJI0</accession>
<name>A0A939JJI0_9ACTN</name>
<dbReference type="Proteomes" id="UP000664167">
    <property type="component" value="Unassembled WGS sequence"/>
</dbReference>
<dbReference type="AlphaFoldDB" id="A0A939JJI0"/>
<proteinExistence type="predicted"/>
<protein>
    <submittedName>
        <fullName evidence="1">Uncharacterized protein</fullName>
    </submittedName>
</protein>
<dbReference type="EMBL" id="JAFLRJ010000229">
    <property type="protein sequence ID" value="MBO0514772.1"/>
    <property type="molecule type" value="Genomic_DNA"/>
</dbReference>
<organism evidence="1 2">
    <name type="scientific">Streptomyces beijiangensis</name>
    <dbReference type="NCBI Taxonomy" id="163361"/>
    <lineage>
        <taxon>Bacteria</taxon>
        <taxon>Bacillati</taxon>
        <taxon>Actinomycetota</taxon>
        <taxon>Actinomycetes</taxon>
        <taxon>Kitasatosporales</taxon>
        <taxon>Streptomycetaceae</taxon>
        <taxon>Streptomyces</taxon>
    </lineage>
</organism>